<protein>
    <submittedName>
        <fullName evidence="1">Uncharacterized protein</fullName>
    </submittedName>
</protein>
<organism evidence="1 2">
    <name type="scientific">Haemaphysalis longicornis</name>
    <name type="common">Bush tick</name>
    <dbReference type="NCBI Taxonomy" id="44386"/>
    <lineage>
        <taxon>Eukaryota</taxon>
        <taxon>Metazoa</taxon>
        <taxon>Ecdysozoa</taxon>
        <taxon>Arthropoda</taxon>
        <taxon>Chelicerata</taxon>
        <taxon>Arachnida</taxon>
        <taxon>Acari</taxon>
        <taxon>Parasitiformes</taxon>
        <taxon>Ixodida</taxon>
        <taxon>Ixodoidea</taxon>
        <taxon>Ixodidae</taxon>
        <taxon>Haemaphysalinae</taxon>
        <taxon>Haemaphysalis</taxon>
    </lineage>
</organism>
<keyword evidence="2" id="KW-1185">Reference proteome</keyword>
<name>A0A9J6GK48_HAELO</name>
<dbReference type="EMBL" id="JABSTR010000007">
    <property type="protein sequence ID" value="KAH9375570.1"/>
    <property type="molecule type" value="Genomic_DNA"/>
</dbReference>
<sequence>MPVANYPVRSVQHAIGAQLHPSVHDSKVALVAPQGLGRTSLLFKKLREGRFGIAAWSQHSQGICRLYAMIMQRHELDHGLWGHLSAEKGVILFGVPIHFFYFAVQLGCAQGAPLLARFTLFIVLAHPNLVEDYPETPLSKET</sequence>
<evidence type="ECO:0000313" key="1">
    <source>
        <dbReference type="EMBL" id="KAH9375570.1"/>
    </source>
</evidence>
<evidence type="ECO:0000313" key="2">
    <source>
        <dbReference type="Proteomes" id="UP000821853"/>
    </source>
</evidence>
<dbReference type="Proteomes" id="UP000821853">
    <property type="component" value="Chromosome 5"/>
</dbReference>
<dbReference type="AlphaFoldDB" id="A0A9J6GK48"/>
<gene>
    <name evidence="1" type="ORF">HPB48_005049</name>
</gene>
<comment type="caution">
    <text evidence="1">The sequence shown here is derived from an EMBL/GenBank/DDBJ whole genome shotgun (WGS) entry which is preliminary data.</text>
</comment>
<proteinExistence type="predicted"/>
<reference evidence="1 2" key="1">
    <citation type="journal article" date="2020" name="Cell">
        <title>Large-Scale Comparative Analyses of Tick Genomes Elucidate Their Genetic Diversity and Vector Capacities.</title>
        <authorList>
            <consortium name="Tick Genome and Microbiome Consortium (TIGMIC)"/>
            <person name="Jia N."/>
            <person name="Wang J."/>
            <person name="Shi W."/>
            <person name="Du L."/>
            <person name="Sun Y."/>
            <person name="Zhan W."/>
            <person name="Jiang J.F."/>
            <person name="Wang Q."/>
            <person name="Zhang B."/>
            <person name="Ji P."/>
            <person name="Bell-Sakyi L."/>
            <person name="Cui X.M."/>
            <person name="Yuan T.T."/>
            <person name="Jiang B.G."/>
            <person name="Yang W.F."/>
            <person name="Lam T.T."/>
            <person name="Chang Q.C."/>
            <person name="Ding S.J."/>
            <person name="Wang X.J."/>
            <person name="Zhu J.G."/>
            <person name="Ruan X.D."/>
            <person name="Zhao L."/>
            <person name="Wei J.T."/>
            <person name="Ye R.Z."/>
            <person name="Que T.C."/>
            <person name="Du C.H."/>
            <person name="Zhou Y.H."/>
            <person name="Cheng J.X."/>
            <person name="Dai P.F."/>
            <person name="Guo W.B."/>
            <person name="Han X.H."/>
            <person name="Huang E.J."/>
            <person name="Li L.F."/>
            <person name="Wei W."/>
            <person name="Gao Y.C."/>
            <person name="Liu J.Z."/>
            <person name="Shao H.Z."/>
            <person name="Wang X."/>
            <person name="Wang C.C."/>
            <person name="Yang T.C."/>
            <person name="Huo Q.B."/>
            <person name="Li W."/>
            <person name="Chen H.Y."/>
            <person name="Chen S.E."/>
            <person name="Zhou L.G."/>
            <person name="Ni X.B."/>
            <person name="Tian J.H."/>
            <person name="Sheng Y."/>
            <person name="Liu T."/>
            <person name="Pan Y.S."/>
            <person name="Xia L.Y."/>
            <person name="Li J."/>
            <person name="Zhao F."/>
            <person name="Cao W.C."/>
        </authorList>
    </citation>
    <scope>NUCLEOTIDE SEQUENCE [LARGE SCALE GENOMIC DNA]</scope>
    <source>
        <strain evidence="1">HaeL-2018</strain>
    </source>
</reference>
<accession>A0A9J6GK48</accession>
<dbReference type="VEuPathDB" id="VectorBase:HLOH_042046"/>